<dbReference type="InterPro" id="IPR052558">
    <property type="entry name" value="Siderophore_Hydrolase_D"/>
</dbReference>
<dbReference type="GO" id="GO:0016788">
    <property type="term" value="F:hydrolase activity, acting on ester bonds"/>
    <property type="evidence" value="ECO:0007669"/>
    <property type="project" value="TreeGrafter"/>
</dbReference>
<dbReference type="PANTHER" id="PTHR40841">
    <property type="entry name" value="SIDEROPHORE TRIACETYLFUSARININE C ESTERASE"/>
    <property type="match status" value="1"/>
</dbReference>
<evidence type="ECO:0008006" key="5">
    <source>
        <dbReference type="Google" id="ProtNLM"/>
    </source>
</evidence>
<dbReference type="SUPFAM" id="SSF53474">
    <property type="entry name" value="alpha/beta-Hydrolases"/>
    <property type="match status" value="1"/>
</dbReference>
<evidence type="ECO:0000313" key="4">
    <source>
        <dbReference type="EMBL" id="KYB45239.1"/>
    </source>
</evidence>
<evidence type="ECO:0000256" key="2">
    <source>
        <dbReference type="ARBA" id="ARBA00022801"/>
    </source>
</evidence>
<protein>
    <recommendedName>
        <fullName evidence="5">Esterase</fullName>
    </recommendedName>
</protein>
<evidence type="ECO:0000256" key="3">
    <source>
        <dbReference type="SAM" id="Phobius"/>
    </source>
</evidence>
<keyword evidence="3" id="KW-0812">Transmembrane</keyword>
<dbReference type="InterPro" id="IPR029058">
    <property type="entry name" value="AB_hydrolase_fold"/>
</dbReference>
<dbReference type="PANTHER" id="PTHR40841:SF2">
    <property type="entry name" value="SIDEROPHORE-DEGRADING ESTERASE (EUROFUNG)"/>
    <property type="match status" value="1"/>
</dbReference>
<feature type="transmembrane region" description="Helical" evidence="3">
    <location>
        <begin position="15"/>
        <end position="35"/>
    </location>
</feature>
<proteinExistence type="inferred from homology"/>
<dbReference type="Gene3D" id="3.40.50.1820">
    <property type="entry name" value="alpha/beta hydrolase"/>
    <property type="match status" value="1"/>
</dbReference>
<comment type="caution">
    <text evidence="4">The sequence shown here is derived from an EMBL/GenBank/DDBJ whole genome shotgun (WGS) entry which is preliminary data.</text>
</comment>
<accession>A0A656Z3P9</accession>
<dbReference type="InterPro" id="IPR000801">
    <property type="entry name" value="Esterase-like"/>
</dbReference>
<dbReference type="Pfam" id="PF00756">
    <property type="entry name" value="Esterase"/>
    <property type="match status" value="1"/>
</dbReference>
<keyword evidence="3" id="KW-0472">Membrane</keyword>
<keyword evidence="2" id="KW-0378">Hydrolase</keyword>
<reference evidence="4" key="1">
    <citation type="submission" date="2016-02" db="EMBL/GenBank/DDBJ databases">
        <title>Genomic sequences of Ochrobactrum anthropi.</title>
        <authorList>
            <person name="Chudasama K.S."/>
            <person name="Thaker V.S."/>
        </authorList>
    </citation>
    <scope>NUCLEOTIDE SEQUENCE [LARGE SCALE GENOMIC DNA]</scope>
    <source>
        <strain evidence="4">SUBG007</strain>
    </source>
</reference>
<keyword evidence="3" id="KW-1133">Transmembrane helix</keyword>
<gene>
    <name evidence="4" type="ORF">AB664_11085</name>
</gene>
<name>A0A656Z3P9_BRUAN</name>
<evidence type="ECO:0000256" key="1">
    <source>
        <dbReference type="ARBA" id="ARBA00005622"/>
    </source>
</evidence>
<dbReference type="AlphaFoldDB" id="A0A656Z3P9"/>
<comment type="similarity">
    <text evidence="1">Belongs to the esterase D family.</text>
</comment>
<sequence>MRVSVRIVHPYAPGFRPAAALFFITRAILAIMLTLNATSMETKAEDVTVPTAEQFTMTASKNGHRYRIFLAKPVLPPPPGGYPVIYVLDGNATFQTAAQALRLQTRPPKGFGPAALVGIGYETDEPFDVDARFRDYTTPANANHLPTRKSGEPWPEIGGADAFLEFIRNDLFPEIDRRIAANPERRTLFGHSLGGFFVLNTFLHDSDAFATYVAGSPSIWWNRNELLGVARNFVGSDPDLTGKRLLIGIGGDELDDMLDGSRAMSSILEPLFKQGLDLRYVEFDGEEHVSVLPAMLSRTVTFSLKPGHEELP</sequence>
<dbReference type="EMBL" id="LUAY01005886">
    <property type="protein sequence ID" value="KYB45239.1"/>
    <property type="molecule type" value="Genomic_DNA"/>
</dbReference>
<organism evidence="4">
    <name type="scientific">Brucella anthropi</name>
    <name type="common">Ochrobactrum anthropi</name>
    <dbReference type="NCBI Taxonomy" id="529"/>
    <lineage>
        <taxon>Bacteria</taxon>
        <taxon>Pseudomonadati</taxon>
        <taxon>Pseudomonadota</taxon>
        <taxon>Alphaproteobacteria</taxon>
        <taxon>Hyphomicrobiales</taxon>
        <taxon>Brucellaceae</taxon>
        <taxon>Brucella/Ochrobactrum group</taxon>
        <taxon>Brucella</taxon>
    </lineage>
</organism>